<reference evidence="2 3" key="1">
    <citation type="journal article" date="2019" name="ACS Chem. Biol.">
        <title>Identification and Mobilization of a Cryptic Antibiotic Biosynthesis Gene Locus from a Human-Pathogenic Nocardia Isolate.</title>
        <authorList>
            <person name="Herisse M."/>
            <person name="Ishida K."/>
            <person name="Porter J.L."/>
            <person name="Howden B."/>
            <person name="Hertweck C."/>
            <person name="Stinear T.P."/>
            <person name="Pidot S.J."/>
        </authorList>
    </citation>
    <scope>NUCLEOTIDE SEQUENCE [LARGE SCALE GENOMIC DNA]</scope>
    <source>
        <strain evidence="2 3">AUSMDU00024985</strain>
    </source>
</reference>
<name>A0A6G9Y268_NOCBR</name>
<dbReference type="AlphaFoldDB" id="A0A6G9Y268"/>
<keyword evidence="2" id="KW-0378">Hydrolase</keyword>
<keyword evidence="1" id="KW-0732">Signal</keyword>
<evidence type="ECO:0000313" key="2">
    <source>
        <dbReference type="EMBL" id="QIS07234.1"/>
    </source>
</evidence>
<sequence length="314" mass="34867">MAMSRRSALALAAAVPLGWFASHRAAAAGPAVRYTMTAFTNASETDLHVYESTDALHFRPVGKRAYRPPTGLLRDPSLFRHVDRAYYLTYTTGWEGQTIGFARSTDRRTWNHLYDFTVEIPGVTSTWAPEWLIDAQGQVNVIVSLSDGCSFTPHLMTATDRSLRSWTDLAPVAIEAAPDAPDPADLPAVDGKPCSTYGYIDTTVVRRDGRYYAFTKNETSKYIELAVGDAPGGPYTLCETGDWAHWGTPREGQCVIPLPDGGWRIFFDAYSDGKYFYSDCHDEFATWTEPRELPELSGTVRHFTVLPEYAGRPG</sequence>
<dbReference type="Proteomes" id="UP000501705">
    <property type="component" value="Chromosome"/>
</dbReference>
<evidence type="ECO:0000256" key="1">
    <source>
        <dbReference type="SAM" id="SignalP"/>
    </source>
</evidence>
<dbReference type="SUPFAM" id="SSF75005">
    <property type="entry name" value="Arabinanase/levansucrase/invertase"/>
    <property type="match status" value="1"/>
</dbReference>
<organism evidence="2 3">
    <name type="scientific">Nocardia brasiliensis</name>
    <dbReference type="NCBI Taxonomy" id="37326"/>
    <lineage>
        <taxon>Bacteria</taxon>
        <taxon>Bacillati</taxon>
        <taxon>Actinomycetota</taxon>
        <taxon>Actinomycetes</taxon>
        <taxon>Mycobacteriales</taxon>
        <taxon>Nocardiaceae</taxon>
        <taxon>Nocardia</taxon>
    </lineage>
</organism>
<dbReference type="GO" id="GO:0016787">
    <property type="term" value="F:hydrolase activity"/>
    <property type="evidence" value="ECO:0007669"/>
    <property type="project" value="UniProtKB-KW"/>
</dbReference>
<evidence type="ECO:0000313" key="3">
    <source>
        <dbReference type="Proteomes" id="UP000501705"/>
    </source>
</evidence>
<dbReference type="EMBL" id="CP046171">
    <property type="protein sequence ID" value="QIS07234.1"/>
    <property type="molecule type" value="Genomic_DNA"/>
</dbReference>
<gene>
    <name evidence="2" type="ORF">F5X71_07010</name>
</gene>
<dbReference type="PANTHER" id="PTHR43301:SF3">
    <property type="entry name" value="ARABINAN ENDO-1,5-ALPHA-L-ARABINOSIDASE A-RELATED"/>
    <property type="match status" value="1"/>
</dbReference>
<proteinExistence type="predicted"/>
<accession>A0A6G9Y268</accession>
<feature type="signal peptide" evidence="1">
    <location>
        <begin position="1"/>
        <end position="27"/>
    </location>
</feature>
<dbReference type="InterPro" id="IPR050727">
    <property type="entry name" value="GH43_arabinanases"/>
</dbReference>
<dbReference type="PANTHER" id="PTHR43301">
    <property type="entry name" value="ARABINAN ENDO-1,5-ALPHA-L-ARABINOSIDASE"/>
    <property type="match status" value="1"/>
</dbReference>
<dbReference type="Gene3D" id="2.115.10.20">
    <property type="entry name" value="Glycosyl hydrolase domain, family 43"/>
    <property type="match status" value="2"/>
</dbReference>
<feature type="chain" id="PRO_5026248049" evidence="1">
    <location>
        <begin position="28"/>
        <end position="314"/>
    </location>
</feature>
<dbReference type="InterPro" id="IPR023296">
    <property type="entry name" value="Glyco_hydro_beta-prop_sf"/>
</dbReference>
<protein>
    <submittedName>
        <fullName evidence="2">Glycoside hydrolase</fullName>
    </submittedName>
</protein>